<dbReference type="OrthoDB" id="11691at2157"/>
<dbReference type="Gene3D" id="3.40.50.150">
    <property type="entry name" value="Vaccinia Virus protein VP39"/>
    <property type="match status" value="1"/>
</dbReference>
<keyword evidence="1" id="KW-0808">Transferase</keyword>
<protein>
    <submittedName>
        <fullName evidence="3">Ubiquinone/menaquinone biosynthesis C-methylase UbiE</fullName>
    </submittedName>
</protein>
<gene>
    <name evidence="3" type="ORF">SAMN04488063_3062</name>
</gene>
<keyword evidence="3" id="KW-0830">Ubiquinone</keyword>
<dbReference type="RefSeq" id="WP_092893438.1">
    <property type="nucleotide sequence ID" value="NZ_FOOQ01000005.1"/>
</dbReference>
<evidence type="ECO:0000313" key="3">
    <source>
        <dbReference type="EMBL" id="SFG84172.1"/>
    </source>
</evidence>
<accession>A0A1I2V4L7</accession>
<dbReference type="AlphaFoldDB" id="A0A1I2V4L7"/>
<reference evidence="4" key="1">
    <citation type="submission" date="2016-10" db="EMBL/GenBank/DDBJ databases">
        <authorList>
            <person name="Varghese N."/>
            <person name="Submissions S."/>
        </authorList>
    </citation>
    <scope>NUCLEOTIDE SEQUENCE [LARGE SCALE GENOMIC DNA]</scope>
    <source>
        <strain evidence="4">CGMCC 1.7739</strain>
    </source>
</reference>
<dbReference type="Gene3D" id="2.20.130.10">
    <property type="entry name" value="CAC2371-like domains"/>
    <property type="match status" value="1"/>
</dbReference>
<dbReference type="EMBL" id="FOOQ01000005">
    <property type="protein sequence ID" value="SFG84172.1"/>
    <property type="molecule type" value="Genomic_DNA"/>
</dbReference>
<evidence type="ECO:0000256" key="1">
    <source>
        <dbReference type="ARBA" id="ARBA00022679"/>
    </source>
</evidence>
<dbReference type="GO" id="GO:0032259">
    <property type="term" value="P:methylation"/>
    <property type="evidence" value="ECO:0007669"/>
    <property type="project" value="UniProtKB-KW"/>
</dbReference>
<feature type="domain" description="Methyltransferase" evidence="2">
    <location>
        <begin position="55"/>
        <end position="148"/>
    </location>
</feature>
<dbReference type="SUPFAM" id="SSF53335">
    <property type="entry name" value="S-adenosyl-L-methionine-dependent methyltransferases"/>
    <property type="match status" value="1"/>
</dbReference>
<sequence length="253" mass="28534">MDLSAVVDDVNENPHRRRTFYEYPELYEFYHSRALDREAQVGLLERFLPEGATRVLEFGCGTGPLLARIEDDYEEVFGVDVNESMIAVAERRVSKATLRRADFTEWSAAADGRTFDIAVLMGGLLHLTDDRSVEAFAANAYDSLREGGVFVTFFQPFSEDVENGTVDVQTVESERYTVERHSTSALTSREGHYTTTYAFDIVDRKRDESARMGTVFDGRFHDPDALRETFSAAGFETAETIDREGPTLLHAVK</sequence>
<dbReference type="Pfam" id="PF13649">
    <property type="entry name" value="Methyltransf_25"/>
    <property type="match status" value="1"/>
</dbReference>
<dbReference type="PANTHER" id="PTHR43861">
    <property type="entry name" value="TRANS-ACONITATE 2-METHYLTRANSFERASE-RELATED"/>
    <property type="match status" value="1"/>
</dbReference>
<dbReference type="InterPro" id="IPR041698">
    <property type="entry name" value="Methyltransf_25"/>
</dbReference>
<name>A0A1I2V4L7_9EURY</name>
<evidence type="ECO:0000313" key="4">
    <source>
        <dbReference type="Proteomes" id="UP000198876"/>
    </source>
</evidence>
<keyword evidence="3" id="KW-0489">Methyltransferase</keyword>
<dbReference type="STRING" id="553467.SAMN04488063_3062"/>
<dbReference type="Proteomes" id="UP000198876">
    <property type="component" value="Unassembled WGS sequence"/>
</dbReference>
<evidence type="ECO:0000259" key="2">
    <source>
        <dbReference type="Pfam" id="PF13649"/>
    </source>
</evidence>
<dbReference type="CDD" id="cd02440">
    <property type="entry name" value="AdoMet_MTases"/>
    <property type="match status" value="1"/>
</dbReference>
<proteinExistence type="predicted"/>
<dbReference type="GO" id="GO:0008168">
    <property type="term" value="F:methyltransferase activity"/>
    <property type="evidence" value="ECO:0007669"/>
    <property type="project" value="UniProtKB-KW"/>
</dbReference>
<keyword evidence="4" id="KW-1185">Reference proteome</keyword>
<organism evidence="3 4">
    <name type="scientific">Halopelagius inordinatus</name>
    <dbReference type="NCBI Taxonomy" id="553467"/>
    <lineage>
        <taxon>Archaea</taxon>
        <taxon>Methanobacteriati</taxon>
        <taxon>Methanobacteriota</taxon>
        <taxon>Stenosarchaea group</taxon>
        <taxon>Halobacteria</taxon>
        <taxon>Halobacteriales</taxon>
        <taxon>Haloferacaceae</taxon>
    </lineage>
</organism>
<dbReference type="InterPro" id="IPR029063">
    <property type="entry name" value="SAM-dependent_MTases_sf"/>
</dbReference>